<keyword evidence="11 12" id="KW-0742">SOS response</keyword>
<dbReference type="RefSeq" id="WP_341469964.1">
    <property type="nucleotide sequence ID" value="NZ_CP128400.1"/>
</dbReference>
<keyword evidence="8 12" id="KW-0238">DNA-binding</keyword>
<dbReference type="InterPro" id="IPR015927">
    <property type="entry name" value="Peptidase_S24_S26A/B/C"/>
</dbReference>
<evidence type="ECO:0000256" key="10">
    <source>
        <dbReference type="ARBA" id="ARBA00023204"/>
    </source>
</evidence>
<evidence type="ECO:0000256" key="8">
    <source>
        <dbReference type="ARBA" id="ARBA00023125"/>
    </source>
</evidence>
<evidence type="ECO:0000256" key="7">
    <source>
        <dbReference type="ARBA" id="ARBA00023015"/>
    </source>
</evidence>
<dbReference type="Proteomes" id="UP000521676">
    <property type="component" value="Unassembled WGS sequence"/>
</dbReference>
<dbReference type="GO" id="GO:0006281">
    <property type="term" value="P:DNA repair"/>
    <property type="evidence" value="ECO:0007669"/>
    <property type="project" value="UniProtKB-UniRule"/>
</dbReference>
<feature type="DNA-binding region" description="H-T-H motif" evidence="12">
    <location>
        <begin position="29"/>
        <end position="49"/>
    </location>
</feature>
<gene>
    <name evidence="12 16" type="primary">lexA</name>
    <name evidence="16" type="ORF">HXX08_19870</name>
    <name evidence="17" type="ORF">OZ401_003657</name>
</gene>
<dbReference type="Proteomes" id="UP001431572">
    <property type="component" value="Chromosome 2"/>
</dbReference>
<keyword evidence="2 12" id="KW-0678">Repressor</keyword>
<comment type="subunit">
    <text evidence="12">Homodimer.</text>
</comment>
<evidence type="ECO:0000256" key="5">
    <source>
        <dbReference type="ARBA" id="ARBA00022801"/>
    </source>
</evidence>
<evidence type="ECO:0000256" key="4">
    <source>
        <dbReference type="ARBA" id="ARBA00022763"/>
    </source>
</evidence>
<dbReference type="GO" id="GO:0004252">
    <property type="term" value="F:serine-type endopeptidase activity"/>
    <property type="evidence" value="ECO:0007669"/>
    <property type="project" value="UniProtKB-UniRule"/>
</dbReference>
<dbReference type="PRINTS" id="PR00726">
    <property type="entry name" value="LEXASERPTASE"/>
</dbReference>
<keyword evidence="19" id="KW-1185">Reference proteome</keyword>
<dbReference type="GO" id="GO:0045892">
    <property type="term" value="P:negative regulation of DNA-templated transcription"/>
    <property type="evidence" value="ECO:0007669"/>
    <property type="project" value="UniProtKB-UniRule"/>
</dbReference>
<evidence type="ECO:0000256" key="2">
    <source>
        <dbReference type="ARBA" id="ARBA00022491"/>
    </source>
</evidence>
<feature type="active site" description="For autocatalytic cleavage activity" evidence="12">
    <location>
        <position position="168"/>
    </location>
</feature>
<dbReference type="SUPFAM" id="SSF46785">
    <property type="entry name" value="Winged helix' DNA-binding domain"/>
    <property type="match status" value="1"/>
</dbReference>
<dbReference type="Gene3D" id="1.10.10.10">
    <property type="entry name" value="Winged helix-like DNA-binding domain superfamily/Winged helix DNA-binding domain"/>
    <property type="match status" value="1"/>
</dbReference>
<evidence type="ECO:0000256" key="11">
    <source>
        <dbReference type="ARBA" id="ARBA00023236"/>
    </source>
</evidence>
<dbReference type="HAMAP" id="MF_00015">
    <property type="entry name" value="LexA"/>
    <property type="match status" value="1"/>
</dbReference>
<dbReference type="Gene3D" id="2.10.109.10">
    <property type="entry name" value="Umud Fragment, subunit A"/>
    <property type="match status" value="1"/>
</dbReference>
<evidence type="ECO:0000259" key="14">
    <source>
        <dbReference type="Pfam" id="PF00717"/>
    </source>
</evidence>
<evidence type="ECO:0000256" key="12">
    <source>
        <dbReference type="HAMAP-Rule" id="MF_00015"/>
    </source>
</evidence>
<evidence type="ECO:0000259" key="15">
    <source>
        <dbReference type="Pfam" id="PF01726"/>
    </source>
</evidence>
<dbReference type="SUPFAM" id="SSF51306">
    <property type="entry name" value="LexA/Signal peptidase"/>
    <property type="match status" value="1"/>
</dbReference>
<evidence type="ECO:0000313" key="17">
    <source>
        <dbReference type="EMBL" id="WJW68060.1"/>
    </source>
</evidence>
<feature type="domain" description="Peptidase S24/S26A/S26B/S26C" evidence="14">
    <location>
        <begin position="82"/>
        <end position="205"/>
    </location>
</feature>
<dbReference type="InterPro" id="IPR036390">
    <property type="entry name" value="WH_DNA-bd_sf"/>
</dbReference>
<dbReference type="InterPro" id="IPR050077">
    <property type="entry name" value="LexA_repressor"/>
</dbReference>
<accession>A0A8T7M7L0</accession>
<keyword evidence="6 12" id="KW-0068">Autocatalytic cleavage</keyword>
<keyword evidence="10 12" id="KW-0234">DNA repair</keyword>
<keyword evidence="9 12" id="KW-0804">Transcription</keyword>
<keyword evidence="4 12" id="KW-0227">DNA damage</keyword>
<protein>
    <recommendedName>
        <fullName evidence="12">LexA repressor</fullName>
        <ecNumber evidence="12">3.4.21.88</ecNumber>
    </recommendedName>
</protein>
<dbReference type="EMBL" id="JACATZ010000003">
    <property type="protein sequence ID" value="NWJ48120.1"/>
    <property type="molecule type" value="Genomic_DNA"/>
</dbReference>
<dbReference type="InterPro" id="IPR006200">
    <property type="entry name" value="LexA"/>
</dbReference>
<dbReference type="InterPro" id="IPR039418">
    <property type="entry name" value="LexA-like"/>
</dbReference>
<dbReference type="PANTHER" id="PTHR33516:SF2">
    <property type="entry name" value="LEXA REPRESSOR-RELATED"/>
    <property type="match status" value="1"/>
</dbReference>
<evidence type="ECO:0000256" key="9">
    <source>
        <dbReference type="ARBA" id="ARBA00023163"/>
    </source>
</evidence>
<keyword evidence="3 12" id="KW-0235">DNA replication</keyword>
<evidence type="ECO:0000256" key="6">
    <source>
        <dbReference type="ARBA" id="ARBA00022813"/>
    </source>
</evidence>
<proteinExistence type="inferred from homology"/>
<dbReference type="InterPro" id="IPR006197">
    <property type="entry name" value="Peptidase_S24_LexA"/>
</dbReference>
<comment type="catalytic activity">
    <reaction evidence="12">
        <text>Hydrolysis of Ala-|-Gly bond in repressor LexA.</text>
        <dbReference type="EC" id="3.4.21.88"/>
    </reaction>
</comment>
<feature type="active site" description="For autocatalytic cleavage activity" evidence="12">
    <location>
        <position position="129"/>
    </location>
</feature>
<feature type="site" description="Cleavage; by autolysis" evidence="12">
    <location>
        <begin position="89"/>
        <end position="90"/>
    </location>
</feature>
<organism evidence="16 18">
    <name type="scientific">Candidatus Chlorohelix allophototropha</name>
    <dbReference type="NCBI Taxonomy" id="3003348"/>
    <lineage>
        <taxon>Bacteria</taxon>
        <taxon>Bacillati</taxon>
        <taxon>Chloroflexota</taxon>
        <taxon>Chloroflexia</taxon>
        <taxon>Candidatus Chloroheliales</taxon>
        <taxon>Candidatus Chloroheliaceae</taxon>
        <taxon>Candidatus Chlorohelix</taxon>
    </lineage>
</organism>
<reference evidence="16 18" key="1">
    <citation type="submission" date="2020-06" db="EMBL/GenBank/DDBJ databases">
        <title>Anoxygenic phototrophic Chloroflexota member uses a Type I reaction center.</title>
        <authorList>
            <person name="Tsuji J.M."/>
            <person name="Shaw N.A."/>
            <person name="Nagashima S."/>
            <person name="Venkiteswaran J."/>
            <person name="Schiff S.L."/>
            <person name="Hanada S."/>
            <person name="Tank M."/>
            <person name="Neufeld J.D."/>
        </authorList>
    </citation>
    <scope>NUCLEOTIDE SEQUENCE [LARGE SCALE GENOMIC DNA]</scope>
    <source>
        <strain evidence="16">L227-S17</strain>
    </source>
</reference>
<dbReference type="AlphaFoldDB" id="A0A8T7M7L0"/>
<dbReference type="InterPro" id="IPR036286">
    <property type="entry name" value="LexA/Signal_pep-like_sf"/>
</dbReference>
<dbReference type="GO" id="GO:0006260">
    <property type="term" value="P:DNA replication"/>
    <property type="evidence" value="ECO:0007669"/>
    <property type="project" value="UniProtKB-UniRule"/>
</dbReference>
<dbReference type="InterPro" id="IPR006199">
    <property type="entry name" value="LexA_DNA-bd_dom"/>
</dbReference>
<dbReference type="NCBIfam" id="TIGR00498">
    <property type="entry name" value="lexA"/>
    <property type="match status" value="1"/>
</dbReference>
<dbReference type="CDD" id="cd06529">
    <property type="entry name" value="S24_LexA-like"/>
    <property type="match status" value="1"/>
</dbReference>
<keyword evidence="7 12" id="KW-0805">Transcription regulation</keyword>
<dbReference type="EC" id="3.4.21.88" evidence="12"/>
<dbReference type="InterPro" id="IPR036388">
    <property type="entry name" value="WH-like_DNA-bd_sf"/>
</dbReference>
<evidence type="ECO:0000256" key="1">
    <source>
        <dbReference type="ARBA" id="ARBA00007484"/>
    </source>
</evidence>
<reference evidence="17" key="2">
    <citation type="journal article" date="2024" name="Nature">
        <title>Anoxygenic phototroph of the Chloroflexota uses a type I reaction centre.</title>
        <authorList>
            <person name="Tsuji J.M."/>
            <person name="Shaw N.A."/>
            <person name="Nagashima S."/>
            <person name="Venkiteswaran J.J."/>
            <person name="Schiff S.L."/>
            <person name="Watanabe T."/>
            <person name="Fukui M."/>
            <person name="Hanada S."/>
            <person name="Tank M."/>
            <person name="Neufeld J.D."/>
        </authorList>
    </citation>
    <scope>NUCLEOTIDE SEQUENCE</scope>
    <source>
        <strain evidence="17">L227-S17</strain>
    </source>
</reference>
<evidence type="ECO:0000313" key="16">
    <source>
        <dbReference type="EMBL" id="NWJ48120.1"/>
    </source>
</evidence>
<dbReference type="GO" id="GO:0006508">
    <property type="term" value="P:proteolysis"/>
    <property type="evidence" value="ECO:0007669"/>
    <property type="project" value="InterPro"/>
</dbReference>
<evidence type="ECO:0000256" key="3">
    <source>
        <dbReference type="ARBA" id="ARBA00022705"/>
    </source>
</evidence>
<keyword evidence="5 12" id="KW-0378">Hydrolase</keyword>
<dbReference type="GO" id="GO:0009432">
    <property type="term" value="P:SOS response"/>
    <property type="evidence" value="ECO:0007669"/>
    <property type="project" value="UniProtKB-UniRule"/>
</dbReference>
<dbReference type="PANTHER" id="PTHR33516">
    <property type="entry name" value="LEXA REPRESSOR"/>
    <property type="match status" value="1"/>
</dbReference>
<name>A0A8T7M7L0_9CHLR</name>
<comment type="function">
    <text evidence="12">Represses a number of genes involved in the response to DNA damage (SOS response), including recA and lexA. In the presence of single-stranded DNA, RecA interacts with LexA causing an autocatalytic cleavage which disrupts the DNA-binding part of LexA, leading to derepression of the SOS regulon and eventually DNA repair.</text>
</comment>
<comment type="similarity">
    <text evidence="1 12 13">Belongs to the peptidase S24 family.</text>
</comment>
<dbReference type="EMBL" id="CP128400">
    <property type="protein sequence ID" value="WJW68060.1"/>
    <property type="molecule type" value="Genomic_DNA"/>
</dbReference>
<dbReference type="GO" id="GO:0003677">
    <property type="term" value="F:DNA binding"/>
    <property type="evidence" value="ECO:0007669"/>
    <property type="project" value="UniProtKB-UniRule"/>
</dbReference>
<evidence type="ECO:0000313" key="18">
    <source>
        <dbReference type="Proteomes" id="UP000521676"/>
    </source>
</evidence>
<feature type="domain" description="LexA repressor DNA-binding" evidence="15">
    <location>
        <begin position="1"/>
        <end position="66"/>
    </location>
</feature>
<dbReference type="Pfam" id="PF01726">
    <property type="entry name" value="LexA_DNA_bind"/>
    <property type="match status" value="1"/>
</dbReference>
<sequence>MNQLSAKQQRMLEFIEQFIDDNNGLPPTVREIQQALTISSTSVVDYNLAALEQKGYISRTEGKSRAICLKYRTSGARTLEVPLLGIIAAGEPIPDRRDRTTEDTVEVPPSMLGTRKANEVFALKVKGNSMVDALIADGDIVLIKPQQTAEVGEIVAVWLEEERETTLKKWYPDKSKDEVRLQPANPTMGPIVKKLSNARVMGKLVGVIRASI</sequence>
<evidence type="ECO:0000256" key="13">
    <source>
        <dbReference type="RuleBase" id="RU003991"/>
    </source>
</evidence>
<evidence type="ECO:0000313" key="19">
    <source>
        <dbReference type="Proteomes" id="UP001431572"/>
    </source>
</evidence>
<dbReference type="Pfam" id="PF00717">
    <property type="entry name" value="Peptidase_S24"/>
    <property type="match status" value="1"/>
</dbReference>